<proteinExistence type="predicted"/>
<dbReference type="EMBL" id="DS269641">
    <property type="protein sequence ID" value="EFO87058.1"/>
    <property type="molecule type" value="Genomic_DNA"/>
</dbReference>
<dbReference type="Proteomes" id="UP000008281">
    <property type="component" value="Unassembled WGS sequence"/>
</dbReference>
<organism evidence="3">
    <name type="scientific">Caenorhabditis remanei</name>
    <name type="common">Caenorhabditis vulgaris</name>
    <dbReference type="NCBI Taxonomy" id="31234"/>
    <lineage>
        <taxon>Eukaryota</taxon>
        <taxon>Metazoa</taxon>
        <taxon>Ecdysozoa</taxon>
        <taxon>Nematoda</taxon>
        <taxon>Chromadorea</taxon>
        <taxon>Rhabditida</taxon>
        <taxon>Rhabditina</taxon>
        <taxon>Rhabditomorpha</taxon>
        <taxon>Rhabditoidea</taxon>
        <taxon>Rhabditidae</taxon>
        <taxon>Peloderinae</taxon>
        <taxon>Caenorhabditis</taxon>
    </lineage>
</organism>
<evidence type="ECO:0000313" key="3">
    <source>
        <dbReference type="Proteomes" id="UP000008281"/>
    </source>
</evidence>
<name>E3NR40_CAERE</name>
<reference evidence="2" key="1">
    <citation type="submission" date="2007-07" db="EMBL/GenBank/DDBJ databases">
        <title>PCAP assembly of the Caenorhabditis remanei genome.</title>
        <authorList>
            <consortium name="The Caenorhabditis remanei Sequencing Consortium"/>
            <person name="Wilson R.K."/>
        </authorList>
    </citation>
    <scope>NUCLEOTIDE SEQUENCE [LARGE SCALE GENOMIC DNA]</scope>
    <source>
        <strain evidence="2">PB4641</strain>
    </source>
</reference>
<evidence type="ECO:0000256" key="1">
    <source>
        <dbReference type="SAM" id="MobiDB-lite"/>
    </source>
</evidence>
<feature type="compositionally biased region" description="Polar residues" evidence="1">
    <location>
        <begin position="12"/>
        <end position="23"/>
    </location>
</feature>
<dbReference type="AlphaFoldDB" id="E3NR40"/>
<dbReference type="InParanoid" id="E3NR40"/>
<protein>
    <submittedName>
        <fullName evidence="2">Uncharacterized protein</fullName>
    </submittedName>
</protein>
<sequence length="42" mass="4813">MERIPEEGGDNSPYSSDVRTNLMTFPDRFQVEDPASRQKPNT</sequence>
<gene>
    <name evidence="2" type="ORF">CRE_24894</name>
</gene>
<keyword evidence="3" id="KW-1185">Reference proteome</keyword>
<feature type="region of interest" description="Disordered" evidence="1">
    <location>
        <begin position="1"/>
        <end position="42"/>
    </location>
</feature>
<accession>E3NR40</accession>
<evidence type="ECO:0000313" key="2">
    <source>
        <dbReference type="EMBL" id="EFO87058.1"/>
    </source>
</evidence>
<dbReference type="HOGENOM" id="CLU_3261030_0_0_1"/>